<dbReference type="InterPro" id="IPR004487">
    <property type="entry name" value="Clp_protease_ATP-bd_su_ClpX"/>
</dbReference>
<evidence type="ECO:0000259" key="9">
    <source>
        <dbReference type="PROSITE" id="PS51902"/>
    </source>
</evidence>
<reference evidence="11" key="3">
    <citation type="journal article" date="2019" name="Microbiol. Resour. Announc.">
        <title>Draft Genome Sequences of Type Strains of Gordonibacter faecihominis, Paraeggerthella hongkongensis, Parvibacter caecicola,Slackia equolifaciens, Slackia faecicanis, and Slackia isoflavoniconvertens.</title>
        <authorList>
            <person name="Danylec N."/>
            <person name="Stoll D.A."/>
            <person name="Dotsch A."/>
            <person name="Huch M."/>
        </authorList>
    </citation>
    <scope>NUCLEOTIDE SEQUENCE</scope>
    <source>
        <strain evidence="11">DSM 16107</strain>
    </source>
</reference>
<keyword evidence="5 6" id="KW-0143">Chaperone</keyword>
<keyword evidence="11" id="KW-0378">Hydrolase</keyword>
<dbReference type="GO" id="GO:0051603">
    <property type="term" value="P:proteolysis involved in protein catabolic process"/>
    <property type="evidence" value="ECO:0007669"/>
    <property type="project" value="TreeGrafter"/>
</dbReference>
<dbReference type="GO" id="GO:0016887">
    <property type="term" value="F:ATP hydrolysis activity"/>
    <property type="evidence" value="ECO:0007669"/>
    <property type="project" value="InterPro"/>
</dbReference>
<evidence type="ECO:0000256" key="3">
    <source>
        <dbReference type="ARBA" id="ARBA00022833"/>
    </source>
</evidence>
<dbReference type="OrthoDB" id="9804062at2"/>
<evidence type="ECO:0000313" key="12">
    <source>
        <dbReference type="Proteomes" id="UP000253817"/>
    </source>
</evidence>
<evidence type="ECO:0000256" key="6">
    <source>
        <dbReference type="HAMAP-Rule" id="MF_00175"/>
    </source>
</evidence>
<dbReference type="GO" id="GO:0046983">
    <property type="term" value="F:protein dimerization activity"/>
    <property type="evidence" value="ECO:0007669"/>
    <property type="project" value="UniProtKB-UniRule"/>
</dbReference>
<evidence type="ECO:0000313" key="13">
    <source>
        <dbReference type="Proteomes" id="UP000270112"/>
    </source>
</evidence>
<evidence type="ECO:0000256" key="5">
    <source>
        <dbReference type="ARBA" id="ARBA00023186"/>
    </source>
</evidence>
<dbReference type="EMBL" id="PPTT01000005">
    <property type="protein sequence ID" value="RDB70376.1"/>
    <property type="molecule type" value="Genomic_DNA"/>
</dbReference>
<feature type="domain" description="ClpX-type ZB" evidence="9">
    <location>
        <begin position="7"/>
        <end position="61"/>
    </location>
</feature>
<dbReference type="AlphaFoldDB" id="A0A3N0IZK8"/>
<feature type="binding site" evidence="6 7">
    <location>
        <position position="22"/>
    </location>
    <ligand>
        <name>Zn(2+)</name>
        <dbReference type="ChEBI" id="CHEBI:29105"/>
    </ligand>
</feature>
<dbReference type="SUPFAM" id="SSF52540">
    <property type="entry name" value="P-loop containing nucleoside triphosphate hydrolases"/>
    <property type="match status" value="1"/>
</dbReference>
<dbReference type="InterPro" id="IPR050052">
    <property type="entry name" value="ATP-dep_Clp_protease_ClpX"/>
</dbReference>
<dbReference type="PROSITE" id="PS51902">
    <property type="entry name" value="CLPX_ZB"/>
    <property type="match status" value="1"/>
</dbReference>
<dbReference type="SUPFAM" id="SSF57716">
    <property type="entry name" value="Glucocorticoid receptor-like (DNA-binding domain)"/>
    <property type="match status" value="1"/>
</dbReference>
<evidence type="ECO:0000256" key="4">
    <source>
        <dbReference type="ARBA" id="ARBA00022840"/>
    </source>
</evidence>
<accession>A0A3N0IZK8</accession>
<dbReference type="GO" id="GO:0140662">
    <property type="term" value="F:ATP-dependent protein folding chaperone"/>
    <property type="evidence" value="ECO:0007669"/>
    <property type="project" value="InterPro"/>
</dbReference>
<comment type="subunit">
    <text evidence="6">Component of the ClpX-ClpP complex. Forms a hexameric ring that, in the presence of ATP, binds to fourteen ClpP subunits assembled into a disk-like structure with a central cavity, resembling the structure of eukaryotic proteasomes.</text>
</comment>
<dbReference type="Pfam" id="PF06689">
    <property type="entry name" value="zf-C4_ClpX"/>
    <property type="match status" value="1"/>
</dbReference>
<dbReference type="InterPro" id="IPR003959">
    <property type="entry name" value="ATPase_AAA_core"/>
</dbReference>
<feature type="binding site" evidence="6 7">
    <location>
        <position position="45"/>
    </location>
    <ligand>
        <name>Zn(2+)</name>
        <dbReference type="ChEBI" id="CHEBI:29105"/>
    </ligand>
</feature>
<dbReference type="GO" id="GO:0051082">
    <property type="term" value="F:unfolded protein binding"/>
    <property type="evidence" value="ECO:0007669"/>
    <property type="project" value="UniProtKB-UniRule"/>
</dbReference>
<evidence type="ECO:0000313" key="10">
    <source>
        <dbReference type="EMBL" id="RDB70376.1"/>
    </source>
</evidence>
<keyword evidence="11" id="KW-0645">Protease</keyword>
<name>A0A3N0IZK8_9ACTN</name>
<dbReference type="Pfam" id="PF10431">
    <property type="entry name" value="ClpB_D2-small"/>
    <property type="match status" value="1"/>
</dbReference>
<dbReference type="GO" id="GO:0009376">
    <property type="term" value="C:HslUV protease complex"/>
    <property type="evidence" value="ECO:0007669"/>
    <property type="project" value="TreeGrafter"/>
</dbReference>
<gene>
    <name evidence="6" type="primary">clpX</name>
    <name evidence="10" type="ORF">C1876_03840</name>
    <name evidence="11" type="ORF">DMP09_05155</name>
</gene>
<dbReference type="NCBIfam" id="TIGR00382">
    <property type="entry name" value="clpX"/>
    <property type="match status" value="1"/>
</dbReference>
<evidence type="ECO:0000256" key="1">
    <source>
        <dbReference type="ARBA" id="ARBA00022723"/>
    </source>
</evidence>
<proteinExistence type="inferred from homology"/>
<evidence type="ECO:0000256" key="7">
    <source>
        <dbReference type="PROSITE-ProRule" id="PRU01250"/>
    </source>
</evidence>
<dbReference type="InterPro" id="IPR003593">
    <property type="entry name" value="AAA+_ATPase"/>
</dbReference>
<dbReference type="Proteomes" id="UP000253817">
    <property type="component" value="Unassembled WGS sequence"/>
</dbReference>
<organism evidence="11 13">
    <name type="scientific">Eggerthella sinensis</name>
    <dbReference type="NCBI Taxonomy" id="242230"/>
    <lineage>
        <taxon>Bacteria</taxon>
        <taxon>Bacillati</taxon>
        <taxon>Actinomycetota</taxon>
        <taxon>Coriobacteriia</taxon>
        <taxon>Eggerthellales</taxon>
        <taxon>Eggerthellaceae</taxon>
        <taxon>Eggerthella</taxon>
    </lineage>
</organism>
<dbReference type="Gene3D" id="1.10.8.60">
    <property type="match status" value="1"/>
</dbReference>
<dbReference type="FunFam" id="3.40.50.300:FF:000005">
    <property type="entry name" value="ATP-dependent Clp protease ATP-binding subunit ClpX"/>
    <property type="match status" value="1"/>
</dbReference>
<dbReference type="Pfam" id="PF07724">
    <property type="entry name" value="AAA_2"/>
    <property type="match status" value="1"/>
</dbReference>
<keyword evidence="3 6" id="KW-0862">Zinc</keyword>
<dbReference type="GO" id="GO:0005524">
    <property type="term" value="F:ATP binding"/>
    <property type="evidence" value="ECO:0007669"/>
    <property type="project" value="UniProtKB-UniRule"/>
</dbReference>
<keyword evidence="12" id="KW-1185">Reference proteome</keyword>
<dbReference type="InterPro" id="IPR027417">
    <property type="entry name" value="P-loop_NTPase"/>
</dbReference>
<dbReference type="InterPro" id="IPR038366">
    <property type="entry name" value="Znf_CppX_C4_sf"/>
</dbReference>
<dbReference type="InterPro" id="IPR046425">
    <property type="entry name" value="ClpX_bact"/>
</dbReference>
<comment type="function">
    <text evidence="6">ATP-dependent specificity component of the Clp protease. It directs the protease to specific substrates. Can perform chaperone functions in the absence of ClpP.</text>
</comment>
<feature type="binding site" evidence="6">
    <location>
        <begin position="163"/>
        <end position="170"/>
    </location>
    <ligand>
        <name>ATP</name>
        <dbReference type="ChEBI" id="CHEBI:30616"/>
    </ligand>
</feature>
<dbReference type="InterPro" id="IPR010603">
    <property type="entry name" value="Znf_CppX_C4"/>
</dbReference>
<sequence length="472" mass="50857">MNDRRDDEFEGRNPSDIACAFCGKQPHQVAAMISGPNGIYICDECISVCADAMMHDLGLNVPGHDADASSEGFSHAEEGRHARVGDGAVMAQVADPSPDDVLADLPTPHELYAELSEHVVGQEQAKRALSVAVYNHYKRISLGADAEDGDVELAKSNIMLLGPTGSGKTLLAQTLARTLRVPFAIADATTLTEAGYVGEDVENILLKLMTSADFDIPRAEIGIIYIDEIDKVARKAENLSITRDVSGEGVQQALLKIVEGTEASVPPQGGRKHPQQELIHIDTTNILFILGGAFVGLSDIIAQRVGKSGLGFNSELPESKKHAEAELLAQVLPEDLNKYGMIPEFVGRIPVVTSLNELSEEDLVRILTEPKNALVKQYTKMFEFEDSELTFEPEALRAIAHEAVEHGTGARGLRSICERVLQDVMYDLPEQKGPSAVTIRASDITGETKPDIEPTCGTEALPEGDEASLQSA</sequence>
<dbReference type="CDD" id="cd19497">
    <property type="entry name" value="RecA-like_ClpX"/>
    <property type="match status" value="1"/>
</dbReference>
<dbReference type="PANTHER" id="PTHR48102:SF7">
    <property type="entry name" value="ATP-DEPENDENT CLP PROTEASE ATP-BINDING SUBUNIT CLPX-LIKE, MITOCHONDRIAL"/>
    <property type="match status" value="1"/>
</dbReference>
<dbReference type="EMBL" id="QICC01000013">
    <property type="protein sequence ID" value="RNM42414.1"/>
    <property type="molecule type" value="Genomic_DNA"/>
</dbReference>
<keyword evidence="2 6" id="KW-0547">Nucleotide-binding</keyword>
<feature type="binding site" evidence="6 7">
    <location>
        <position position="19"/>
    </location>
    <ligand>
        <name>Zn(2+)</name>
        <dbReference type="ChEBI" id="CHEBI:29105"/>
    </ligand>
</feature>
<reference evidence="13" key="2">
    <citation type="submission" date="2018-05" db="EMBL/GenBank/DDBJ databases">
        <title>Genome Sequencing of selected type strains of the family Eggerthellaceae.</title>
        <authorList>
            <person name="Danylec N."/>
            <person name="Stoll D.A."/>
            <person name="Doetsch A."/>
            <person name="Huch M."/>
        </authorList>
    </citation>
    <scope>NUCLEOTIDE SEQUENCE [LARGE SCALE GENOMIC DNA]</scope>
    <source>
        <strain evidence="13">DSM 16107</strain>
    </source>
</reference>
<evidence type="ECO:0000256" key="2">
    <source>
        <dbReference type="ARBA" id="ARBA00022741"/>
    </source>
</evidence>
<comment type="similarity">
    <text evidence="6 7">Belongs to the ClpX chaperone family.</text>
</comment>
<dbReference type="FunFam" id="1.10.8.60:FF:000002">
    <property type="entry name" value="ATP-dependent Clp protease ATP-binding subunit ClpX"/>
    <property type="match status" value="1"/>
</dbReference>
<dbReference type="Gene3D" id="6.20.220.10">
    <property type="entry name" value="ClpX chaperone, C4-type zinc finger domain"/>
    <property type="match status" value="1"/>
</dbReference>
<feature type="binding site" evidence="6 7">
    <location>
        <position position="42"/>
    </location>
    <ligand>
        <name>Zn(2+)</name>
        <dbReference type="ChEBI" id="CHEBI:29105"/>
    </ligand>
</feature>
<dbReference type="SMART" id="SM01086">
    <property type="entry name" value="ClpB_D2-small"/>
    <property type="match status" value="1"/>
</dbReference>
<dbReference type="GO" id="GO:0008233">
    <property type="term" value="F:peptidase activity"/>
    <property type="evidence" value="ECO:0007669"/>
    <property type="project" value="UniProtKB-KW"/>
</dbReference>
<evidence type="ECO:0000256" key="8">
    <source>
        <dbReference type="SAM" id="MobiDB-lite"/>
    </source>
</evidence>
<dbReference type="HAMAP" id="MF_00175">
    <property type="entry name" value="ClpX"/>
    <property type="match status" value="1"/>
</dbReference>
<dbReference type="Proteomes" id="UP000270112">
    <property type="component" value="Unassembled WGS sequence"/>
</dbReference>
<reference evidence="10 12" key="1">
    <citation type="journal article" date="2018" name="Elife">
        <title>Discovery and characterization of a prevalent human gut bacterial enzyme sufficient for the inactivation of a family of plant toxins.</title>
        <authorList>
            <person name="Koppel N."/>
            <person name="Bisanz J.E."/>
            <person name="Pandelia M.E."/>
            <person name="Turnbaugh P.J."/>
            <person name="Balskus E.P."/>
        </authorList>
    </citation>
    <scope>NUCLEOTIDE SEQUENCE [LARGE SCALE GENOMIC DNA]</scope>
    <source>
        <strain evidence="10 12">DSM 16107</strain>
    </source>
</reference>
<evidence type="ECO:0000313" key="11">
    <source>
        <dbReference type="EMBL" id="RNM42414.1"/>
    </source>
</evidence>
<dbReference type="PANTHER" id="PTHR48102">
    <property type="entry name" value="ATP-DEPENDENT CLP PROTEASE ATP-BINDING SUBUNIT CLPX-LIKE, MITOCHONDRIAL-RELATED"/>
    <property type="match status" value="1"/>
</dbReference>
<keyword evidence="1 6" id="KW-0479">Metal-binding</keyword>
<comment type="caution">
    <text evidence="11">The sequence shown here is derived from an EMBL/GenBank/DDBJ whole genome shotgun (WGS) entry which is preliminary data.</text>
</comment>
<dbReference type="NCBIfam" id="NF003745">
    <property type="entry name" value="PRK05342.1"/>
    <property type="match status" value="1"/>
</dbReference>
<dbReference type="GO" id="GO:0051301">
    <property type="term" value="P:cell division"/>
    <property type="evidence" value="ECO:0007669"/>
    <property type="project" value="TreeGrafter"/>
</dbReference>
<dbReference type="GO" id="GO:0008270">
    <property type="term" value="F:zinc ion binding"/>
    <property type="evidence" value="ECO:0007669"/>
    <property type="project" value="UniProtKB-UniRule"/>
</dbReference>
<dbReference type="RefSeq" id="WP_114545405.1">
    <property type="nucleotide sequence ID" value="NZ_CALJMG010000108.1"/>
</dbReference>
<feature type="region of interest" description="Disordered" evidence="8">
    <location>
        <begin position="445"/>
        <end position="472"/>
    </location>
</feature>
<dbReference type="Gene3D" id="3.40.50.300">
    <property type="entry name" value="P-loop containing nucleotide triphosphate hydrolases"/>
    <property type="match status" value="1"/>
</dbReference>
<keyword evidence="4 6" id="KW-0067">ATP-binding</keyword>
<dbReference type="SMART" id="SM00994">
    <property type="entry name" value="zf-C4_ClpX"/>
    <property type="match status" value="1"/>
</dbReference>
<dbReference type="InterPro" id="IPR059188">
    <property type="entry name" value="Znf_CLPX-like"/>
</dbReference>
<protein>
    <recommendedName>
        <fullName evidence="6">ATP-dependent Clp protease ATP-binding subunit ClpX</fullName>
    </recommendedName>
</protein>
<dbReference type="SMART" id="SM00382">
    <property type="entry name" value="AAA"/>
    <property type="match status" value="1"/>
</dbReference>
<dbReference type="InterPro" id="IPR019489">
    <property type="entry name" value="Clp_ATPase_C"/>
</dbReference>